<protein>
    <recommendedName>
        <fullName evidence="3">Coenzyme Q-binding protein COQ10 START domain-containing protein</fullName>
    </recommendedName>
</protein>
<dbReference type="Gene3D" id="3.30.530.20">
    <property type="match status" value="1"/>
</dbReference>
<dbReference type="STRING" id="1089455.MOPEL_080_00010"/>
<comment type="caution">
    <text evidence="1">The sequence shown here is derived from an EMBL/GenBank/DDBJ whole genome shotgun (WGS) entry which is preliminary data.</text>
</comment>
<proteinExistence type="predicted"/>
<evidence type="ECO:0000313" key="2">
    <source>
        <dbReference type="Proteomes" id="UP000004367"/>
    </source>
</evidence>
<dbReference type="SUPFAM" id="SSF55961">
    <property type="entry name" value="Bet v1-like"/>
    <property type="match status" value="1"/>
</dbReference>
<dbReference type="AlphaFoldDB" id="H5USL4"/>
<evidence type="ECO:0000313" key="1">
    <source>
        <dbReference type="EMBL" id="GAB48722.1"/>
    </source>
</evidence>
<dbReference type="eggNOG" id="COG3427">
    <property type="taxonomic scope" value="Bacteria"/>
</dbReference>
<reference evidence="1 2" key="1">
    <citation type="submission" date="2012-02" db="EMBL/GenBank/DDBJ databases">
        <title>Whole genome shotgun sequence of Mobilicoccus pelagius NBRC 104925.</title>
        <authorList>
            <person name="Yoshida Y."/>
            <person name="Hosoyama A."/>
            <person name="Tsuchikane K."/>
            <person name="Katsumata H."/>
            <person name="Yamazaki S."/>
            <person name="Fujita N."/>
        </authorList>
    </citation>
    <scope>NUCLEOTIDE SEQUENCE [LARGE SCALE GENOMIC DNA]</scope>
    <source>
        <strain evidence="1 2">NBRC 104925</strain>
    </source>
</reference>
<dbReference type="EMBL" id="BAFE01000058">
    <property type="protein sequence ID" value="GAB48722.1"/>
    <property type="molecule type" value="Genomic_DNA"/>
</dbReference>
<accession>H5USL4</accession>
<dbReference type="InterPro" id="IPR023393">
    <property type="entry name" value="START-like_dom_sf"/>
</dbReference>
<name>H5USL4_9MICO</name>
<dbReference type="Proteomes" id="UP000004367">
    <property type="component" value="Unassembled WGS sequence"/>
</dbReference>
<evidence type="ECO:0008006" key="3">
    <source>
        <dbReference type="Google" id="ProtNLM"/>
    </source>
</evidence>
<sequence length="155" mass="16683">MARFTVRLTVPIASPEAWRRVWDLDAHTRFIPLTTLRGDGTGDRDLRAGSRFVARTALGPLHVDDVMEVRRFDAPASPASTGRAALVKTGRVVGGDIDVTVAPAPSSAGRASRTHVEWRQDITLRGVPAVADPVVAAVARLAYGTVLRRLLRTAP</sequence>
<gene>
    <name evidence="1" type="ORF">MOPEL_080_00010</name>
</gene>
<organism evidence="1 2">
    <name type="scientific">Mobilicoccus pelagius NBRC 104925</name>
    <dbReference type="NCBI Taxonomy" id="1089455"/>
    <lineage>
        <taxon>Bacteria</taxon>
        <taxon>Bacillati</taxon>
        <taxon>Actinomycetota</taxon>
        <taxon>Actinomycetes</taxon>
        <taxon>Micrococcales</taxon>
        <taxon>Dermatophilaceae</taxon>
        <taxon>Mobilicoccus</taxon>
    </lineage>
</organism>
<keyword evidence="2" id="KW-1185">Reference proteome</keyword>
<dbReference type="OrthoDB" id="4823586at2"/>
<dbReference type="RefSeq" id="WP_009482620.1">
    <property type="nucleotide sequence ID" value="NZ_BAFE01000058.1"/>
</dbReference>